<dbReference type="Gene3D" id="3.40.50.10860">
    <property type="entry name" value="Leucine Dehydrogenase, chain A, domain 1"/>
    <property type="match status" value="1"/>
</dbReference>
<dbReference type="EC" id="1.1.1.25" evidence="2"/>
<comment type="pathway">
    <text evidence="1">Metabolic intermediate biosynthesis; chorismate biosynthesis; chorismate from D-erythrose 4-phosphate and phosphoenolpyruvate: step 4/7.</text>
</comment>
<dbReference type="SUPFAM" id="SSF51735">
    <property type="entry name" value="NAD(P)-binding Rossmann-fold domains"/>
    <property type="match status" value="1"/>
</dbReference>
<dbReference type="PANTHER" id="PTHR21089">
    <property type="entry name" value="SHIKIMATE DEHYDROGENASE"/>
    <property type="match status" value="1"/>
</dbReference>
<evidence type="ECO:0000256" key="1">
    <source>
        <dbReference type="ARBA" id="ARBA00004871"/>
    </source>
</evidence>
<protein>
    <recommendedName>
        <fullName evidence="2">shikimate dehydrogenase (NADP(+))</fullName>
        <ecNumber evidence="2">1.1.1.25</ecNumber>
    </recommendedName>
</protein>
<dbReference type="InterPro" id="IPR006151">
    <property type="entry name" value="Shikm_DH/Glu-tRNA_Rdtase"/>
</dbReference>
<dbReference type="PANTHER" id="PTHR21089:SF1">
    <property type="entry name" value="BIFUNCTIONAL 3-DEHYDROQUINATE DEHYDRATASE_SHIKIMATE DEHYDROGENASE, CHLOROPLASTIC"/>
    <property type="match status" value="1"/>
</dbReference>
<evidence type="ECO:0000256" key="4">
    <source>
        <dbReference type="ARBA" id="ARBA00023002"/>
    </source>
</evidence>
<evidence type="ECO:0000259" key="7">
    <source>
        <dbReference type="Pfam" id="PF01488"/>
    </source>
</evidence>
<dbReference type="InterPro" id="IPR036291">
    <property type="entry name" value="NAD(P)-bd_dom_sf"/>
</dbReference>
<organism evidence="9 10">
    <name type="scientific">Pseudogemmobacter lacusdianii</name>
    <dbReference type="NCBI Taxonomy" id="3069608"/>
    <lineage>
        <taxon>Bacteria</taxon>
        <taxon>Pseudomonadati</taxon>
        <taxon>Pseudomonadota</taxon>
        <taxon>Alphaproteobacteria</taxon>
        <taxon>Rhodobacterales</taxon>
        <taxon>Paracoccaceae</taxon>
        <taxon>Pseudogemmobacter</taxon>
    </lineage>
</organism>
<dbReference type="Pfam" id="PF01488">
    <property type="entry name" value="Shikimate_DH"/>
    <property type="match status" value="1"/>
</dbReference>
<keyword evidence="5" id="KW-0028">Amino-acid biosynthesis</keyword>
<dbReference type="InterPro" id="IPR022893">
    <property type="entry name" value="Shikimate_DH_fam"/>
</dbReference>
<evidence type="ECO:0000256" key="5">
    <source>
        <dbReference type="ARBA" id="ARBA00023141"/>
    </source>
</evidence>
<dbReference type="SUPFAM" id="SSF53223">
    <property type="entry name" value="Aminoacid dehydrogenase-like, N-terminal domain"/>
    <property type="match status" value="1"/>
</dbReference>
<evidence type="ECO:0000313" key="10">
    <source>
        <dbReference type="Proteomes" id="UP001239680"/>
    </source>
</evidence>
<dbReference type="Gene3D" id="3.40.50.720">
    <property type="entry name" value="NAD(P)-binding Rossmann-like Domain"/>
    <property type="match status" value="1"/>
</dbReference>
<dbReference type="EMBL" id="JAVDBT010000019">
    <property type="protein sequence ID" value="MDQ2067947.1"/>
    <property type="molecule type" value="Genomic_DNA"/>
</dbReference>
<dbReference type="Proteomes" id="UP001239680">
    <property type="component" value="Unassembled WGS sequence"/>
</dbReference>
<feature type="domain" description="Quinate/shikimate 5-dehydrogenase/glutamyl-tRNA reductase" evidence="7">
    <location>
        <begin position="134"/>
        <end position="183"/>
    </location>
</feature>
<reference evidence="9 10" key="1">
    <citation type="submission" date="2023-08" db="EMBL/GenBank/DDBJ databases">
        <title>Characterization of two Paracoccaceae strains isolated from Phycosphere and proposal of Xinfangfangia lacusdiani sp. nov.</title>
        <authorList>
            <person name="Deng Y."/>
            <person name="Zhang Y.Q."/>
        </authorList>
    </citation>
    <scope>NUCLEOTIDE SEQUENCE [LARGE SCALE GENOMIC DNA]</scope>
    <source>
        <strain evidence="9 10">CPCC 101601</strain>
    </source>
</reference>
<evidence type="ECO:0000256" key="6">
    <source>
        <dbReference type="ARBA" id="ARBA00049442"/>
    </source>
</evidence>
<dbReference type="InterPro" id="IPR046346">
    <property type="entry name" value="Aminoacid_DH-like_N_sf"/>
</dbReference>
<dbReference type="InterPro" id="IPR013708">
    <property type="entry name" value="Shikimate_DH-bd_N"/>
</dbReference>
<comment type="catalytic activity">
    <reaction evidence="6">
        <text>shikimate + NADP(+) = 3-dehydroshikimate + NADPH + H(+)</text>
        <dbReference type="Rhea" id="RHEA:17737"/>
        <dbReference type="ChEBI" id="CHEBI:15378"/>
        <dbReference type="ChEBI" id="CHEBI:16630"/>
        <dbReference type="ChEBI" id="CHEBI:36208"/>
        <dbReference type="ChEBI" id="CHEBI:57783"/>
        <dbReference type="ChEBI" id="CHEBI:58349"/>
        <dbReference type="EC" id="1.1.1.25"/>
    </reaction>
</comment>
<dbReference type="RefSeq" id="WP_306681660.1">
    <property type="nucleotide sequence ID" value="NZ_JAVDBT010000019.1"/>
</dbReference>
<keyword evidence="4" id="KW-0560">Oxidoreductase</keyword>
<accession>A0ABU0W1P5</accession>
<evidence type="ECO:0000256" key="3">
    <source>
        <dbReference type="ARBA" id="ARBA00022857"/>
    </source>
</evidence>
<evidence type="ECO:0000313" key="9">
    <source>
        <dbReference type="EMBL" id="MDQ2067947.1"/>
    </source>
</evidence>
<dbReference type="CDD" id="cd01065">
    <property type="entry name" value="NAD_bind_Shikimate_DH"/>
    <property type="match status" value="1"/>
</dbReference>
<evidence type="ECO:0000259" key="8">
    <source>
        <dbReference type="Pfam" id="PF08501"/>
    </source>
</evidence>
<sequence length="278" mass="28552">MTTLPPPHAKRDLTGKTSLMLMLADPVAHIRGSALINDRFAALGHDAVIAPLHVTPSDLPALVAAVRLMQNVAGLGVTIPHKISVMPHLDAVTEAAQRVGAVNFVRRDPDGRLIGTNTDGAGFVAGLNAAGIAISNQTAVMAGAGGVARAIAFSLAEAGLRELRILNRDYDKASALAQAVHAAFPTCAASAIKSEDSPQTPDLAINATSLGMAEGDALPMPISWLAAKTAAVEVVVNPAQTAFLIAAEALGCRTLEGAAMLRPQPDLVAEFFGLPLSS</sequence>
<keyword evidence="10" id="KW-1185">Reference proteome</keyword>
<dbReference type="Pfam" id="PF08501">
    <property type="entry name" value="Shikimate_dh_N"/>
    <property type="match status" value="1"/>
</dbReference>
<gene>
    <name evidence="9" type="ORF">Q9295_16355</name>
</gene>
<comment type="caution">
    <text evidence="9">The sequence shown here is derived from an EMBL/GenBank/DDBJ whole genome shotgun (WGS) entry which is preliminary data.</text>
</comment>
<evidence type="ECO:0000256" key="2">
    <source>
        <dbReference type="ARBA" id="ARBA00012962"/>
    </source>
</evidence>
<proteinExistence type="predicted"/>
<name>A0ABU0W1P5_9RHOB</name>
<keyword evidence="5" id="KW-0057">Aromatic amino acid biosynthesis</keyword>
<feature type="domain" description="Shikimate dehydrogenase substrate binding N-terminal" evidence="8">
    <location>
        <begin position="23"/>
        <end position="105"/>
    </location>
</feature>
<keyword evidence="3" id="KW-0521">NADP</keyword>